<keyword evidence="2" id="KW-0813">Transport</keyword>
<comment type="subcellular location">
    <subcellularLocation>
        <location evidence="1">Cell membrane</location>
        <topology evidence="1">Multi-pass membrane protein</topology>
    </subcellularLocation>
</comment>
<dbReference type="EMBL" id="CP009694">
    <property type="protein sequence ID" value="AJI59612.1"/>
    <property type="molecule type" value="Genomic_DNA"/>
</dbReference>
<keyword evidence="3" id="KW-1003">Cell membrane</keyword>
<dbReference type="InterPro" id="IPR002293">
    <property type="entry name" value="AA/rel_permease1"/>
</dbReference>
<reference evidence="9 10" key="1">
    <citation type="submission" date="2006-02" db="EMBL/GenBank/DDBJ databases">
        <authorList>
            <consortium name="Microbial Genomics Group"/>
            <consortium name="Lawrence Livermore National Laboratory"/>
            <consortium name="and the Genome Analysis Group"/>
            <consortium name="Oak Ridge National Laboratory"/>
            <person name="Larimer F.W."/>
        </authorList>
    </citation>
    <scope>NUCLEOTIDE SEQUENCE [LARGE SCALE GENOMIC DNA]</scope>
    <source>
        <strain evidence="9 10">LVS</strain>
    </source>
</reference>
<name>A0AAI8FU60_FRATH</name>
<dbReference type="GO" id="GO:0022857">
    <property type="term" value="F:transmembrane transporter activity"/>
    <property type="evidence" value="ECO:0007669"/>
    <property type="project" value="InterPro"/>
</dbReference>
<dbReference type="Proteomes" id="UP000031874">
    <property type="component" value="Chromosome"/>
</dbReference>
<evidence type="ECO:0000313" key="8">
    <source>
        <dbReference type="EMBL" id="AJI59612.1"/>
    </source>
</evidence>
<evidence type="ECO:0000256" key="4">
    <source>
        <dbReference type="ARBA" id="ARBA00022692"/>
    </source>
</evidence>
<dbReference type="Gene3D" id="1.20.1740.10">
    <property type="entry name" value="Amino acid/polyamine transporter I"/>
    <property type="match status" value="1"/>
</dbReference>
<organism evidence="8 11">
    <name type="scientific">Francisella tularensis subsp. holarctica (strain LVS)</name>
    <dbReference type="NCBI Taxonomy" id="376619"/>
    <lineage>
        <taxon>Bacteria</taxon>
        <taxon>Pseudomonadati</taxon>
        <taxon>Pseudomonadota</taxon>
        <taxon>Gammaproteobacteria</taxon>
        <taxon>Thiotrichales</taxon>
        <taxon>Francisellaceae</taxon>
        <taxon>Francisella</taxon>
    </lineage>
</organism>
<feature type="transmembrane region" description="Helical" evidence="7">
    <location>
        <begin position="125"/>
        <end position="146"/>
    </location>
</feature>
<dbReference type="GO" id="GO:0005886">
    <property type="term" value="C:plasma membrane"/>
    <property type="evidence" value="ECO:0007669"/>
    <property type="project" value="UniProtKB-SubCell"/>
</dbReference>
<accession>A0AAI8FU60</accession>
<sequence>MNINSNQDQVLGFKDVTIMAVTANFGIRWIPVAACLGASAIFFWILGAVMFFLPLVIIAVQLSRKHPDEGGIYSWTVRALGQKAGFMVAWLYWMNTIFYYPAVLIFLATNFAYFIGRPDLVDNHYYITIVVLVAFWLVTVISFYGLKANKYLVDMGGVLGSFLPAL</sequence>
<evidence type="ECO:0000256" key="3">
    <source>
        <dbReference type="ARBA" id="ARBA00022475"/>
    </source>
</evidence>
<reference evidence="8 11" key="3">
    <citation type="journal article" date="2015" name="Genome Announc.">
        <title>Genome sequencing of 18 francisella strains to aid in assay development and testing.</title>
        <authorList>
            <person name="Johnson S.L."/>
            <person name="Daligault H.E."/>
            <person name="Davenport K.W."/>
            <person name="Coyne S.R."/>
            <person name="Frey K.G."/>
            <person name="Koroleva G.I."/>
            <person name="Broomall S.M."/>
            <person name="Bishop-Lilly K.A."/>
            <person name="Bruce D.C."/>
            <person name="Chertkov O."/>
            <person name="Freitas T."/>
            <person name="Jaissle J."/>
            <person name="Ladner J.T."/>
            <person name="Rosenzweig C.N."/>
            <person name="Gibbons H.S."/>
            <person name="Palacios G.F."/>
            <person name="Redden C.L."/>
            <person name="Xu Y."/>
            <person name="Minogue T.D."/>
            <person name="Chain P.S."/>
        </authorList>
    </citation>
    <scope>NUCLEOTIDE SEQUENCE [LARGE SCALE GENOMIC DNA]</scope>
    <source>
        <strain evidence="8 11">LVS</strain>
    </source>
</reference>
<dbReference type="Proteomes" id="UP000001944">
    <property type="component" value="Chromosome"/>
</dbReference>
<evidence type="ECO:0000313" key="9">
    <source>
        <dbReference type="EMBL" id="CAJ79735.1"/>
    </source>
</evidence>
<dbReference type="AlphaFoldDB" id="A0AAI8FU60"/>
<feature type="transmembrane region" description="Helical" evidence="7">
    <location>
        <begin position="29"/>
        <end position="60"/>
    </location>
</feature>
<dbReference type="Pfam" id="PF13520">
    <property type="entry name" value="AA_permease_2"/>
    <property type="match status" value="1"/>
</dbReference>
<dbReference type="KEGG" id="ftl:FTL_1296"/>
<dbReference type="PANTHER" id="PTHR42770:SF15">
    <property type="entry name" value="GLUTAMATE_GAMMA-AMINOBUTYRATE ANTIPORTER-RELATED"/>
    <property type="match status" value="1"/>
</dbReference>
<keyword evidence="4 7" id="KW-0812">Transmembrane</keyword>
<reference evidence="9" key="4">
    <citation type="submission" date="2015-02" db="EMBL/GenBank/DDBJ databases">
        <title>Complete genome sequence of Francisella tularensis LVS (Live Vaccine Strain).</title>
        <authorList>
            <person name="Chain P."/>
            <person name="Larimer F."/>
            <person name="Land M."/>
            <person name="Stilwagen S."/>
            <person name="Larsson P."/>
            <person name="Bearden S."/>
            <person name="Chu M."/>
            <person name="Oyston P."/>
            <person name="Forsman M."/>
            <person name="Andersson S."/>
            <person name="Lindler L."/>
            <person name="Titball R."/>
            <person name="Garcia E."/>
        </authorList>
    </citation>
    <scope>NUCLEOTIDE SEQUENCE</scope>
    <source>
        <strain evidence="9">LVS</strain>
    </source>
</reference>
<evidence type="ECO:0000256" key="7">
    <source>
        <dbReference type="SAM" id="Phobius"/>
    </source>
</evidence>
<evidence type="ECO:0000313" key="10">
    <source>
        <dbReference type="Proteomes" id="UP000001944"/>
    </source>
</evidence>
<keyword evidence="6 7" id="KW-0472">Membrane</keyword>
<evidence type="ECO:0000256" key="5">
    <source>
        <dbReference type="ARBA" id="ARBA00022989"/>
    </source>
</evidence>
<reference evidence="10" key="2">
    <citation type="submission" date="2006-03" db="EMBL/GenBank/DDBJ databases">
        <title>Complete genome sequence of Francisella tularensis LVS (Live Vaccine Strain).</title>
        <authorList>
            <person name="Chain P."/>
            <person name="Larimer F."/>
            <person name="Land M."/>
            <person name="Stilwagen S."/>
            <person name="Larsson P."/>
            <person name="Bearden S."/>
            <person name="Chu M."/>
            <person name="Oyston P."/>
            <person name="Forsman M."/>
            <person name="Andersson S."/>
            <person name="Lindler L."/>
            <person name="Titball R."/>
            <person name="Garcia E."/>
        </authorList>
    </citation>
    <scope>NUCLEOTIDE SEQUENCE [LARGE SCALE GENOMIC DNA]</scope>
    <source>
        <strain evidence="10">LVS</strain>
    </source>
</reference>
<evidence type="ECO:0000313" key="11">
    <source>
        <dbReference type="Proteomes" id="UP000031874"/>
    </source>
</evidence>
<protein>
    <submittedName>
        <fullName evidence="9">Amino acid antiporter</fullName>
    </submittedName>
    <submittedName>
        <fullName evidence="8">Amino acid permease family protein</fullName>
    </submittedName>
</protein>
<proteinExistence type="predicted"/>
<evidence type="ECO:0000256" key="1">
    <source>
        <dbReference type="ARBA" id="ARBA00004651"/>
    </source>
</evidence>
<evidence type="ECO:0000256" key="2">
    <source>
        <dbReference type="ARBA" id="ARBA00022448"/>
    </source>
</evidence>
<dbReference type="EMBL" id="AM233362">
    <property type="protein sequence ID" value="CAJ79735.1"/>
    <property type="molecule type" value="Genomic_DNA"/>
</dbReference>
<feature type="transmembrane region" description="Helical" evidence="7">
    <location>
        <begin position="98"/>
        <end position="116"/>
    </location>
</feature>
<evidence type="ECO:0000256" key="6">
    <source>
        <dbReference type="ARBA" id="ARBA00023136"/>
    </source>
</evidence>
<dbReference type="PANTHER" id="PTHR42770">
    <property type="entry name" value="AMINO ACID TRANSPORTER-RELATED"/>
    <property type="match status" value="1"/>
</dbReference>
<keyword evidence="5 7" id="KW-1133">Transmembrane helix</keyword>
<gene>
    <name evidence="9" type="ordered locus">FTL_1296</name>
    <name evidence="8" type="ORF">AW21_84</name>
</gene>
<dbReference type="InterPro" id="IPR050367">
    <property type="entry name" value="APC_superfamily"/>
</dbReference>